<evidence type="ECO:0000313" key="1">
    <source>
        <dbReference type="EMBL" id="GGZ32242.1"/>
    </source>
</evidence>
<name>A0A918Q510_9BACT</name>
<protein>
    <submittedName>
        <fullName evidence="1">Uncharacterized protein</fullName>
    </submittedName>
</protein>
<proteinExistence type="predicted"/>
<reference evidence="1" key="1">
    <citation type="journal article" date="2014" name="Int. J. Syst. Evol. Microbiol.">
        <title>Complete genome sequence of Corynebacterium casei LMG S-19264T (=DSM 44701T), isolated from a smear-ripened cheese.</title>
        <authorList>
            <consortium name="US DOE Joint Genome Institute (JGI-PGF)"/>
            <person name="Walter F."/>
            <person name="Albersmeier A."/>
            <person name="Kalinowski J."/>
            <person name="Ruckert C."/>
        </authorList>
    </citation>
    <scope>NUCLEOTIDE SEQUENCE</scope>
    <source>
        <strain evidence="1">KCTC 12368</strain>
    </source>
</reference>
<evidence type="ECO:0000313" key="2">
    <source>
        <dbReference type="Proteomes" id="UP000619457"/>
    </source>
</evidence>
<keyword evidence="2" id="KW-1185">Reference proteome</keyword>
<dbReference type="EMBL" id="BMWX01000004">
    <property type="protein sequence ID" value="GGZ32242.1"/>
    <property type="molecule type" value="Genomic_DNA"/>
</dbReference>
<comment type="caution">
    <text evidence="1">The sequence shown here is derived from an EMBL/GenBank/DDBJ whole genome shotgun (WGS) entry which is preliminary data.</text>
</comment>
<gene>
    <name evidence="1" type="ORF">GCM10007049_27080</name>
</gene>
<sequence>MAMTAPHLAEAEQNTSALPADVQVSLASSHTLSHALIPVSSLAVQGSAEYFGNNDFPTFISGSALDLVLVSISVIGREEQFMGIIPSLGIREIIFPSHFFW</sequence>
<dbReference type="AlphaFoldDB" id="A0A918Q510"/>
<organism evidence="1 2">
    <name type="scientific">Echinicola pacifica</name>
    <dbReference type="NCBI Taxonomy" id="346377"/>
    <lineage>
        <taxon>Bacteria</taxon>
        <taxon>Pseudomonadati</taxon>
        <taxon>Bacteroidota</taxon>
        <taxon>Cytophagia</taxon>
        <taxon>Cytophagales</taxon>
        <taxon>Cyclobacteriaceae</taxon>
        <taxon>Echinicola</taxon>
    </lineage>
</organism>
<dbReference type="Proteomes" id="UP000619457">
    <property type="component" value="Unassembled WGS sequence"/>
</dbReference>
<accession>A0A918Q510</accession>
<reference evidence="1" key="2">
    <citation type="submission" date="2020-09" db="EMBL/GenBank/DDBJ databases">
        <authorList>
            <person name="Sun Q."/>
            <person name="Kim S."/>
        </authorList>
    </citation>
    <scope>NUCLEOTIDE SEQUENCE</scope>
    <source>
        <strain evidence="1">KCTC 12368</strain>
    </source>
</reference>